<comment type="similarity">
    <text evidence="12">Belongs to the XPG/RAD2 endonuclease family. FEN1 subfamily.</text>
</comment>
<evidence type="ECO:0000313" key="17">
    <source>
        <dbReference type="Proteomes" id="UP001158576"/>
    </source>
</evidence>
<keyword evidence="1 12" id="KW-0235">DNA replication</keyword>
<dbReference type="Gene3D" id="1.10.150.20">
    <property type="entry name" value="5' to 3' exonuclease, C-terminal subdomain"/>
    <property type="match status" value="1"/>
</dbReference>
<dbReference type="InterPro" id="IPR008918">
    <property type="entry name" value="HhH2"/>
</dbReference>
<keyword evidence="17" id="KW-1185">Reference proteome</keyword>
<accession>A0ABN7S0F4</accession>
<keyword evidence="5 12" id="KW-0227">DNA damage</keyword>
<gene>
    <name evidence="16" type="ORF">OKIOD_LOCUS3965</name>
</gene>
<keyword evidence="6 12" id="KW-0378">Hydrolase</keyword>
<keyword evidence="12" id="KW-0496">Mitochondrion</keyword>
<evidence type="ECO:0000256" key="7">
    <source>
        <dbReference type="ARBA" id="ARBA00022839"/>
    </source>
</evidence>
<comment type="subcellular location">
    <subcellularLocation>
        <location evidence="12">Nucleus</location>
        <location evidence="12">Nucleolus</location>
    </subcellularLocation>
    <subcellularLocation>
        <location evidence="12">Nucleus</location>
        <location evidence="12">Nucleoplasm</location>
    </subcellularLocation>
    <subcellularLocation>
        <location evidence="12">Mitochondrion</location>
    </subcellularLocation>
    <text evidence="12">Resides mostly in the nucleoli and relocalizes to the nucleoplasm upon DNA damage.</text>
</comment>
<evidence type="ECO:0000313" key="16">
    <source>
        <dbReference type="EMBL" id="CAG5089934.1"/>
    </source>
</evidence>
<organism evidence="16 17">
    <name type="scientific">Oikopleura dioica</name>
    <name type="common">Tunicate</name>
    <dbReference type="NCBI Taxonomy" id="34765"/>
    <lineage>
        <taxon>Eukaryota</taxon>
        <taxon>Metazoa</taxon>
        <taxon>Chordata</taxon>
        <taxon>Tunicata</taxon>
        <taxon>Appendicularia</taxon>
        <taxon>Copelata</taxon>
        <taxon>Oikopleuridae</taxon>
        <taxon>Oikopleura</taxon>
    </lineage>
</organism>
<dbReference type="Proteomes" id="UP001158576">
    <property type="component" value="Chromosome PAR"/>
</dbReference>
<name>A0ABN7S0F4_OIKDI</name>
<dbReference type="InterPro" id="IPR023426">
    <property type="entry name" value="Flap_endonuc"/>
</dbReference>
<dbReference type="Gene3D" id="3.40.50.1010">
    <property type="entry name" value="5'-nuclease"/>
    <property type="match status" value="1"/>
</dbReference>
<dbReference type="CDD" id="cd09867">
    <property type="entry name" value="PIN_FEN1"/>
    <property type="match status" value="1"/>
</dbReference>
<feature type="region of interest" description="Disordered" evidence="13">
    <location>
        <begin position="94"/>
        <end position="121"/>
    </location>
</feature>
<keyword evidence="12" id="KW-0597">Phosphoprotein</keyword>
<evidence type="ECO:0000256" key="11">
    <source>
        <dbReference type="ARBA" id="ARBA00046466"/>
    </source>
</evidence>
<keyword evidence="12" id="KW-0539">Nucleus</keyword>
<evidence type="ECO:0000259" key="15">
    <source>
        <dbReference type="SMART" id="SM00485"/>
    </source>
</evidence>
<evidence type="ECO:0000256" key="9">
    <source>
        <dbReference type="ARBA" id="ARBA00023204"/>
    </source>
</evidence>
<dbReference type="SUPFAM" id="SSF47807">
    <property type="entry name" value="5' to 3' exonuclease, C-terminal subdomain"/>
    <property type="match status" value="1"/>
</dbReference>
<feature type="domain" description="5'-3' exonuclease" evidence="14">
    <location>
        <begin position="29"/>
        <end position="351"/>
    </location>
</feature>
<keyword evidence="7 12" id="KW-0269">Exonuclease</keyword>
<dbReference type="EMBL" id="OU015568">
    <property type="protein sequence ID" value="CAG5089934.1"/>
    <property type="molecule type" value="Genomic_DNA"/>
</dbReference>
<dbReference type="InterPro" id="IPR019974">
    <property type="entry name" value="XPG_CS"/>
</dbReference>
<dbReference type="InterPro" id="IPR029060">
    <property type="entry name" value="PIN-like_dom_sf"/>
</dbReference>
<proteinExistence type="inferred from homology"/>
<comment type="subunit">
    <text evidence="11">Interacts with PCNA. Three molecules of FEN1 bind to one PCNA trimer with each molecule binding to one PCNA monomer. PCNA stimulates the nuclease activity without altering cleavage specificity. The C-terminal domain binds EP300; can bind simultaneously to both PCNA and EP300. Interacts with DDX11; this interaction is direct and increases flap endonuclease activity of FEN1. Interacts with WDR4; regulating its endonuclease activity. Interacts with POLB.</text>
</comment>
<dbReference type="Pfam" id="PF00752">
    <property type="entry name" value="XPG_N"/>
    <property type="match status" value="1"/>
</dbReference>
<feature type="compositionally biased region" description="Basic and acidic residues" evidence="13">
    <location>
        <begin position="94"/>
        <end position="109"/>
    </location>
</feature>
<dbReference type="InterPro" id="IPR006085">
    <property type="entry name" value="XPG_DNA_repair_N"/>
</dbReference>
<dbReference type="PROSITE" id="PS00841">
    <property type="entry name" value="XPG_1"/>
    <property type="match status" value="1"/>
</dbReference>
<comment type="function">
    <text evidence="10 12">Structure-specific nuclease with 5'-flap endonuclease and 5'-3' exonuclease activities involved in DNA replication and repair. During DNA replication, cleaves the 5'-overhanging flap structure that is generated by displacement synthesis when DNA polymerase encounters the 5'-end of a downstream Okazaki fragment. It enters the flap from the 5'-end and then tracks to cleave the flap base, leaving a nick for ligation. Also involved in the long patch base excision repair (LP-BER) pathway, by cleaving within the apurinic/apyrimidinic (AP) site-terminated flap. Acts as a genome stabilization factor that prevents flaps from equilibrating into structures that lead to duplications and deletions. Also possesses 5'-3' exonuclease activity on nicked or gapped double-stranded DNA, and exhibits RNase H activity. Also involved in replication and repair of rDNA and in repairing mitochondrial DNA.</text>
</comment>
<dbReference type="EC" id="3.1.-.-" evidence="12"/>
<keyword evidence="2 12" id="KW-0540">Nuclease</keyword>
<dbReference type="PANTHER" id="PTHR11081">
    <property type="entry name" value="FLAP ENDONUCLEASE FAMILY MEMBER"/>
    <property type="match status" value="1"/>
</dbReference>
<protein>
    <recommendedName>
        <fullName evidence="12">Flap endonuclease 1</fullName>
        <shortName evidence="12">FEN-1</shortName>
        <ecNumber evidence="12">3.1.-.-</ecNumber>
    </recommendedName>
    <alternativeName>
        <fullName evidence="12">Flap structure-specific endonuclease 1</fullName>
    </alternativeName>
</protein>
<dbReference type="PRINTS" id="PR00853">
    <property type="entry name" value="XPGRADSUPER"/>
</dbReference>
<dbReference type="InterPro" id="IPR006084">
    <property type="entry name" value="XPG/Rad2"/>
</dbReference>
<evidence type="ECO:0000256" key="5">
    <source>
        <dbReference type="ARBA" id="ARBA00022763"/>
    </source>
</evidence>
<evidence type="ECO:0000256" key="1">
    <source>
        <dbReference type="ARBA" id="ARBA00022705"/>
    </source>
</evidence>
<evidence type="ECO:0000256" key="13">
    <source>
        <dbReference type="SAM" id="MobiDB-lite"/>
    </source>
</evidence>
<dbReference type="InterPro" id="IPR006086">
    <property type="entry name" value="XPG-I_dom"/>
</dbReference>
<feature type="region of interest" description="Disordered" evidence="13">
    <location>
        <begin position="335"/>
        <end position="365"/>
    </location>
</feature>
<evidence type="ECO:0000256" key="10">
    <source>
        <dbReference type="ARBA" id="ARBA00029382"/>
    </source>
</evidence>
<evidence type="ECO:0000256" key="3">
    <source>
        <dbReference type="ARBA" id="ARBA00022723"/>
    </source>
</evidence>
<evidence type="ECO:0000256" key="4">
    <source>
        <dbReference type="ARBA" id="ARBA00022759"/>
    </source>
</evidence>
<evidence type="ECO:0000256" key="12">
    <source>
        <dbReference type="HAMAP-Rule" id="MF_03140"/>
    </source>
</evidence>
<sequence length="365" mass="41733">MGIKGLMKLIGDEAPSCVKEGEMKNYFGRKIAVDASMCLYQFLIAVRQDGAQLTNEAGEITSHLSGMFYRTVRMIENGLKPVYVFDGKPPEMKSHELKKRAEGREKAKDELEEAKETGTAQEIDKQERRLVKVTKDHVRDAKKVLELLGVPYVEALSNLIEHSSILSKDSLCFKTPVLLRRLTMPESRKLPVQELHYEKIMSVLGLTHAQFVDLCILMGCDYVPNIKGIGPKKAFELIKKHDNIETILQNIDLEKYKVVDDWQYKDARRLFVEPEVYKNIDPPKWKSPDIEGMIEFMCVKNGFNEERIRSGLKRLEKSKGKINQGRMDDFFKISKVVSTSKPTPKKDAKRKAGKQKGNTAKKLKR</sequence>
<dbReference type="InterPro" id="IPR002421">
    <property type="entry name" value="5-3_exonuclease"/>
</dbReference>
<keyword evidence="9 12" id="KW-0234">DNA repair</keyword>
<dbReference type="SMART" id="SM00485">
    <property type="entry name" value="XPGN"/>
    <property type="match status" value="1"/>
</dbReference>
<keyword evidence="8 12" id="KW-0460">Magnesium</keyword>
<keyword evidence="4 12" id="KW-0255">Endonuclease</keyword>
<evidence type="ECO:0000259" key="14">
    <source>
        <dbReference type="SMART" id="SM00475"/>
    </source>
</evidence>
<keyword evidence="3 12" id="KW-0479">Metal-binding</keyword>
<dbReference type="Pfam" id="PF00867">
    <property type="entry name" value="XPG_I"/>
    <property type="match status" value="1"/>
</dbReference>
<dbReference type="SUPFAM" id="SSF88723">
    <property type="entry name" value="PIN domain-like"/>
    <property type="match status" value="1"/>
</dbReference>
<feature type="domain" description="XPG N-terminal" evidence="15">
    <location>
        <begin position="1"/>
        <end position="107"/>
    </location>
</feature>
<dbReference type="PANTHER" id="PTHR11081:SF9">
    <property type="entry name" value="FLAP ENDONUCLEASE 1"/>
    <property type="match status" value="1"/>
</dbReference>
<dbReference type="HAMAP" id="MF_00614">
    <property type="entry name" value="Fen"/>
    <property type="match status" value="1"/>
</dbReference>
<comment type="cofactor">
    <cofactor evidence="12">
        <name>Mg(2+)</name>
        <dbReference type="ChEBI" id="CHEBI:18420"/>
    </cofactor>
    <text evidence="12">Binds 2 magnesium ions per subunit. They probably participate in the reaction catalyzed by the enzyme. May bind an additional third magnesium ion after substrate binding.</text>
</comment>
<evidence type="ECO:0000256" key="6">
    <source>
        <dbReference type="ARBA" id="ARBA00022801"/>
    </source>
</evidence>
<dbReference type="SMART" id="SM00279">
    <property type="entry name" value="HhH2"/>
    <property type="match status" value="1"/>
</dbReference>
<evidence type="ECO:0000256" key="8">
    <source>
        <dbReference type="ARBA" id="ARBA00022842"/>
    </source>
</evidence>
<evidence type="ECO:0000256" key="2">
    <source>
        <dbReference type="ARBA" id="ARBA00022722"/>
    </source>
</evidence>
<feature type="compositionally biased region" description="Basic residues" evidence="13">
    <location>
        <begin position="347"/>
        <end position="365"/>
    </location>
</feature>
<reference evidence="16 17" key="1">
    <citation type="submission" date="2021-04" db="EMBL/GenBank/DDBJ databases">
        <authorList>
            <person name="Bliznina A."/>
        </authorList>
    </citation>
    <scope>NUCLEOTIDE SEQUENCE [LARGE SCALE GENOMIC DNA]</scope>
</reference>
<dbReference type="SMART" id="SM00475">
    <property type="entry name" value="53EXOc"/>
    <property type="match status" value="1"/>
</dbReference>
<dbReference type="InterPro" id="IPR036279">
    <property type="entry name" value="5-3_exonuclease_C_sf"/>
</dbReference>